<dbReference type="GO" id="GO:0000160">
    <property type="term" value="P:phosphorelay signal transduction system"/>
    <property type="evidence" value="ECO:0007669"/>
    <property type="project" value="InterPro"/>
</dbReference>
<organism evidence="7 8">
    <name type="scientific">Hyphomonas johnsonii MHS-2</name>
    <dbReference type="NCBI Taxonomy" id="1280950"/>
    <lineage>
        <taxon>Bacteria</taxon>
        <taxon>Pseudomonadati</taxon>
        <taxon>Pseudomonadota</taxon>
        <taxon>Alphaproteobacteria</taxon>
        <taxon>Hyphomonadales</taxon>
        <taxon>Hyphomonadaceae</taxon>
        <taxon>Hyphomonas</taxon>
    </lineage>
</organism>
<dbReference type="InterPro" id="IPR000792">
    <property type="entry name" value="Tscrpt_reg_LuxR_C"/>
</dbReference>
<dbReference type="SUPFAM" id="SSF52172">
    <property type="entry name" value="CheY-like"/>
    <property type="match status" value="1"/>
</dbReference>
<dbReference type="InterPro" id="IPR011006">
    <property type="entry name" value="CheY-like_superfamily"/>
</dbReference>
<keyword evidence="8" id="KW-1185">Reference proteome</keyword>
<dbReference type="STRING" id="1280950.HJO_06050"/>
<proteinExistence type="predicted"/>
<sequence length="199" mass="21657">MDDDEAIRHSASFMLRHAGFTVRTYRDGVHFLDELDPAQAGCILLDVRMPVLDGIAVLGALSERGIDMPVVVLTGHGDVSVAVDAMKAGAIDFIEKPYEKQVLLEAINAAFDRLDDTVAQRTRETKARALLAVLTPRERDVLERLVEGMTNKTIAADLSISARTVEIHRGHLMEKLGADSLSAALKTAFQAGIGLEDHK</sequence>
<dbReference type="GO" id="GO:0003677">
    <property type="term" value="F:DNA binding"/>
    <property type="evidence" value="ECO:0007669"/>
    <property type="project" value="UniProtKB-KW"/>
</dbReference>
<keyword evidence="1" id="KW-0805">Transcription regulation</keyword>
<dbReference type="EMBL" id="ARYK01000002">
    <property type="protein sequence ID" value="KCZ93395.1"/>
    <property type="molecule type" value="Genomic_DNA"/>
</dbReference>
<feature type="domain" description="Response regulatory" evidence="6">
    <location>
        <begin position="1"/>
        <end position="111"/>
    </location>
</feature>
<dbReference type="GO" id="GO:0006355">
    <property type="term" value="P:regulation of DNA-templated transcription"/>
    <property type="evidence" value="ECO:0007669"/>
    <property type="project" value="InterPro"/>
</dbReference>
<dbReference type="InterPro" id="IPR001789">
    <property type="entry name" value="Sig_transdc_resp-reg_receiver"/>
</dbReference>
<dbReference type="PANTHER" id="PTHR44688:SF16">
    <property type="entry name" value="DNA-BINDING TRANSCRIPTIONAL ACTIVATOR DEVR_DOSR"/>
    <property type="match status" value="1"/>
</dbReference>
<dbReference type="PROSITE" id="PS00622">
    <property type="entry name" value="HTH_LUXR_1"/>
    <property type="match status" value="1"/>
</dbReference>
<dbReference type="CDD" id="cd06170">
    <property type="entry name" value="LuxR_C_like"/>
    <property type="match status" value="1"/>
</dbReference>
<dbReference type="PANTHER" id="PTHR44688">
    <property type="entry name" value="DNA-BINDING TRANSCRIPTIONAL ACTIVATOR DEVR_DOSR"/>
    <property type="match status" value="1"/>
</dbReference>
<gene>
    <name evidence="7" type="ORF">HJO_06050</name>
</gene>
<protein>
    <submittedName>
        <fullName evidence="7">DNA-binding response regulator FixJ</fullName>
    </submittedName>
</protein>
<dbReference type="AlphaFoldDB" id="A0A059FRU8"/>
<dbReference type="PRINTS" id="PR00038">
    <property type="entry name" value="HTHLUXR"/>
</dbReference>
<feature type="domain" description="HTH luxR-type" evidence="5">
    <location>
        <begin position="127"/>
        <end position="192"/>
    </location>
</feature>
<dbReference type="InterPro" id="IPR036388">
    <property type="entry name" value="WH-like_DNA-bd_sf"/>
</dbReference>
<dbReference type="Proteomes" id="UP000025171">
    <property type="component" value="Unassembled WGS sequence"/>
</dbReference>
<keyword evidence="3" id="KW-0804">Transcription</keyword>
<name>A0A059FRU8_9PROT</name>
<evidence type="ECO:0000256" key="4">
    <source>
        <dbReference type="PROSITE-ProRule" id="PRU00169"/>
    </source>
</evidence>
<dbReference type="PROSITE" id="PS50043">
    <property type="entry name" value="HTH_LUXR_2"/>
    <property type="match status" value="1"/>
</dbReference>
<dbReference type="Pfam" id="PF00072">
    <property type="entry name" value="Response_reg"/>
    <property type="match status" value="1"/>
</dbReference>
<dbReference type="SMART" id="SM00421">
    <property type="entry name" value="HTH_LUXR"/>
    <property type="match status" value="1"/>
</dbReference>
<feature type="modified residue" description="4-aspartylphosphate" evidence="4">
    <location>
        <position position="46"/>
    </location>
</feature>
<evidence type="ECO:0000256" key="2">
    <source>
        <dbReference type="ARBA" id="ARBA00023125"/>
    </source>
</evidence>
<evidence type="ECO:0000259" key="5">
    <source>
        <dbReference type="PROSITE" id="PS50043"/>
    </source>
</evidence>
<keyword evidence="4" id="KW-0597">Phosphoprotein</keyword>
<dbReference type="Gene3D" id="3.40.50.2300">
    <property type="match status" value="1"/>
</dbReference>
<comment type="caution">
    <text evidence="7">The sequence shown here is derived from an EMBL/GenBank/DDBJ whole genome shotgun (WGS) entry which is preliminary data.</text>
</comment>
<evidence type="ECO:0000256" key="1">
    <source>
        <dbReference type="ARBA" id="ARBA00023015"/>
    </source>
</evidence>
<dbReference type="PATRIC" id="fig|1280950.3.peg.1219"/>
<dbReference type="SMART" id="SM00448">
    <property type="entry name" value="REC"/>
    <property type="match status" value="1"/>
</dbReference>
<evidence type="ECO:0000259" key="6">
    <source>
        <dbReference type="PROSITE" id="PS50110"/>
    </source>
</evidence>
<dbReference type="PROSITE" id="PS50110">
    <property type="entry name" value="RESPONSE_REGULATORY"/>
    <property type="match status" value="1"/>
</dbReference>
<evidence type="ECO:0000256" key="3">
    <source>
        <dbReference type="ARBA" id="ARBA00023163"/>
    </source>
</evidence>
<dbReference type="Pfam" id="PF00196">
    <property type="entry name" value="GerE"/>
    <property type="match status" value="1"/>
</dbReference>
<evidence type="ECO:0000313" key="7">
    <source>
        <dbReference type="EMBL" id="KCZ93395.1"/>
    </source>
</evidence>
<reference evidence="7 8" key="1">
    <citation type="journal article" date="2014" name="Antonie Van Leeuwenhoek">
        <title>Hyphomonas beringensis sp. nov. and Hyphomonas chukchiensis sp. nov., isolated from surface seawater of the Bering Sea and Chukchi Sea.</title>
        <authorList>
            <person name="Li C."/>
            <person name="Lai Q."/>
            <person name="Li G."/>
            <person name="Dong C."/>
            <person name="Wang J."/>
            <person name="Liao Y."/>
            <person name="Shao Z."/>
        </authorList>
    </citation>
    <scope>NUCLEOTIDE SEQUENCE [LARGE SCALE GENOMIC DNA]</scope>
    <source>
        <strain evidence="7 8">MHS-2</strain>
    </source>
</reference>
<keyword evidence="2 7" id="KW-0238">DNA-binding</keyword>
<accession>A0A059FRU8</accession>
<dbReference type="eggNOG" id="COG4566">
    <property type="taxonomic scope" value="Bacteria"/>
</dbReference>
<dbReference type="Gene3D" id="1.10.10.10">
    <property type="entry name" value="Winged helix-like DNA-binding domain superfamily/Winged helix DNA-binding domain"/>
    <property type="match status" value="1"/>
</dbReference>
<evidence type="ECO:0000313" key="8">
    <source>
        <dbReference type="Proteomes" id="UP000025171"/>
    </source>
</evidence>